<gene>
    <name evidence="2" type="ORF">EUGRSUZ_H01164</name>
</gene>
<reference evidence="2" key="1">
    <citation type="submission" date="2013-07" db="EMBL/GenBank/DDBJ databases">
        <title>The genome of Eucalyptus grandis.</title>
        <authorList>
            <person name="Schmutz J."/>
            <person name="Hayes R."/>
            <person name="Myburg A."/>
            <person name="Tuskan G."/>
            <person name="Grattapaglia D."/>
            <person name="Rokhsar D.S."/>
        </authorList>
    </citation>
    <scope>NUCLEOTIDE SEQUENCE</scope>
    <source>
        <tissue evidence="2">Leaf extractions</tissue>
    </source>
</reference>
<keyword evidence="1" id="KW-0732">Signal</keyword>
<dbReference type="OrthoDB" id="1001765at2759"/>
<name>A0A059AXB6_EUCGR</name>
<proteinExistence type="predicted"/>
<dbReference type="Gramene" id="KCW58488">
    <property type="protein sequence ID" value="KCW58488"/>
    <property type="gene ID" value="EUGRSUZ_H01164"/>
</dbReference>
<organism evidence="2">
    <name type="scientific">Eucalyptus grandis</name>
    <name type="common">Flooded gum</name>
    <dbReference type="NCBI Taxonomy" id="71139"/>
    <lineage>
        <taxon>Eukaryota</taxon>
        <taxon>Viridiplantae</taxon>
        <taxon>Streptophyta</taxon>
        <taxon>Embryophyta</taxon>
        <taxon>Tracheophyta</taxon>
        <taxon>Spermatophyta</taxon>
        <taxon>Magnoliopsida</taxon>
        <taxon>eudicotyledons</taxon>
        <taxon>Gunneridae</taxon>
        <taxon>Pentapetalae</taxon>
        <taxon>rosids</taxon>
        <taxon>malvids</taxon>
        <taxon>Myrtales</taxon>
        <taxon>Myrtaceae</taxon>
        <taxon>Myrtoideae</taxon>
        <taxon>Eucalypteae</taxon>
        <taxon>Eucalyptus</taxon>
    </lineage>
</organism>
<evidence type="ECO:0000256" key="1">
    <source>
        <dbReference type="SAM" id="SignalP"/>
    </source>
</evidence>
<accession>A0A059AXB6</accession>
<dbReference type="KEGG" id="egr:104456795"/>
<dbReference type="OMA" id="FFNRAMN"/>
<dbReference type="InParanoid" id="A0A059AXB6"/>
<dbReference type="InterPro" id="IPR052965">
    <property type="entry name" value="Pigment-catalase-like"/>
</dbReference>
<dbReference type="STRING" id="71139.A0A059AXB6"/>
<dbReference type="EMBL" id="KK198760">
    <property type="protein sequence ID" value="KCW58488.1"/>
    <property type="molecule type" value="Genomic_DNA"/>
</dbReference>
<feature type="signal peptide" evidence="1">
    <location>
        <begin position="1"/>
        <end position="23"/>
    </location>
</feature>
<dbReference type="AlphaFoldDB" id="A0A059AXB6"/>
<dbReference type="Pfam" id="PF13668">
    <property type="entry name" value="Ferritin_2"/>
    <property type="match status" value="1"/>
</dbReference>
<evidence type="ECO:0000313" key="2">
    <source>
        <dbReference type="EMBL" id="KCW58488.1"/>
    </source>
</evidence>
<sequence>MKASYFCVVFLLPFFLKLGSVTAGHAYCGPIPATDAELIHVAMNLEFLEAEFFLYGALGKGLDSVAPYLALGGPPPIGGKKANLDPLVQQIIEEFGYEEVGHLRAIYTTVGGIQRPLIDISAQKFAMIVDSALGQRLWPPFDPYLSSVNYLLASYLIPYVGLTGYVGTIPNLSNYTTKALVAGLLGVESGQDAVIRALLYERAHEKVVPYDVTVVEFTNLFSILRNKLGMCGIKDEGIIVPPVLGAEQRIETNVLSSNKASLSYPRTPQEVLRVVYGTGNEHIPGGYFPHGANGEVARRFLEEKA</sequence>
<feature type="chain" id="PRO_5001568177" description="Desiccation-related protein PCC13-62" evidence="1">
    <location>
        <begin position="24"/>
        <end position="305"/>
    </location>
</feature>
<dbReference type="PANTHER" id="PTHR31694:SF26">
    <property type="entry name" value="OS05G0151100 PROTEIN"/>
    <property type="match status" value="1"/>
</dbReference>
<dbReference type="PANTHER" id="PTHR31694">
    <property type="entry name" value="DESICCATION-LIKE PROTEIN"/>
    <property type="match status" value="1"/>
</dbReference>
<evidence type="ECO:0008006" key="3">
    <source>
        <dbReference type="Google" id="ProtNLM"/>
    </source>
</evidence>
<protein>
    <recommendedName>
        <fullName evidence="3">Desiccation-related protein PCC13-62</fullName>
    </recommendedName>
</protein>
<dbReference type="eggNOG" id="ENOG502QR8B">
    <property type="taxonomic scope" value="Eukaryota"/>
</dbReference>